<keyword evidence="2" id="KW-0812">Transmembrane</keyword>
<protein>
    <submittedName>
        <fullName evidence="3">Uncharacterized protein</fullName>
    </submittedName>
</protein>
<sequence>MRLARGCKEIYNHRRPAVVASGAPEMDSDHRDGALEAADSWHEGASALAHPAPSRVEGTDGRTTTYVGGDSSGLGHPEHDTSTTPWPTRDCEDGNGRGDSAGTSLHRSLPSGRTADEEAKEEEVGCRWKIRGRIYHRSRVHLLLVAVVLLTQMFVNIRIEQKRADELG</sequence>
<keyword evidence="2" id="KW-1133">Transmembrane helix</keyword>
<organism evidence="3">
    <name type="scientific">Anopheles atroparvus</name>
    <name type="common">European mosquito</name>
    <dbReference type="NCBI Taxonomy" id="41427"/>
    <lineage>
        <taxon>Eukaryota</taxon>
        <taxon>Metazoa</taxon>
        <taxon>Ecdysozoa</taxon>
        <taxon>Arthropoda</taxon>
        <taxon>Hexapoda</taxon>
        <taxon>Insecta</taxon>
        <taxon>Pterygota</taxon>
        <taxon>Neoptera</taxon>
        <taxon>Endopterygota</taxon>
        <taxon>Diptera</taxon>
        <taxon>Nematocera</taxon>
        <taxon>Culicoidea</taxon>
        <taxon>Culicidae</taxon>
        <taxon>Anophelinae</taxon>
        <taxon>Anopheles</taxon>
    </lineage>
</organism>
<name>A0A182JBV2_ANOAO</name>
<dbReference type="STRING" id="41427.A0A182JBV2"/>
<evidence type="ECO:0000313" key="3">
    <source>
        <dbReference type="EnsemblMetazoa" id="AATE015169-PA.1"/>
    </source>
</evidence>
<accession>A0A182JBV2</accession>
<dbReference type="AlphaFoldDB" id="A0A182JBV2"/>
<dbReference type="EnsemblMetazoa" id="AATE015169-RA">
    <property type="protein sequence ID" value="AATE015169-PA.1"/>
    <property type="gene ID" value="AATE015169"/>
</dbReference>
<feature type="region of interest" description="Disordered" evidence="1">
    <location>
        <begin position="47"/>
        <end position="120"/>
    </location>
</feature>
<reference evidence="3" key="1">
    <citation type="submission" date="2022-08" db="UniProtKB">
        <authorList>
            <consortium name="EnsemblMetazoa"/>
        </authorList>
    </citation>
    <scope>IDENTIFICATION</scope>
    <source>
        <strain evidence="3">EBRO</strain>
    </source>
</reference>
<evidence type="ECO:0000256" key="2">
    <source>
        <dbReference type="SAM" id="Phobius"/>
    </source>
</evidence>
<keyword evidence="2" id="KW-0472">Membrane</keyword>
<feature type="transmembrane region" description="Helical" evidence="2">
    <location>
        <begin position="140"/>
        <end position="159"/>
    </location>
</feature>
<dbReference type="VEuPathDB" id="VectorBase:AATE015169"/>
<proteinExistence type="predicted"/>
<evidence type="ECO:0000256" key="1">
    <source>
        <dbReference type="SAM" id="MobiDB-lite"/>
    </source>
</evidence>